<reference evidence="1 2" key="1">
    <citation type="submission" date="2019-06" db="EMBL/GenBank/DDBJ databases">
        <title>WGS assembly of Gossypium darwinii.</title>
        <authorList>
            <person name="Chen Z.J."/>
            <person name="Sreedasyam A."/>
            <person name="Ando A."/>
            <person name="Song Q."/>
            <person name="De L."/>
            <person name="Hulse-Kemp A."/>
            <person name="Ding M."/>
            <person name="Ye W."/>
            <person name="Kirkbride R."/>
            <person name="Jenkins J."/>
            <person name="Plott C."/>
            <person name="Lovell J."/>
            <person name="Lin Y.-M."/>
            <person name="Vaughn R."/>
            <person name="Liu B."/>
            <person name="Li W."/>
            <person name="Simpson S."/>
            <person name="Scheffler B."/>
            <person name="Saski C."/>
            <person name="Grover C."/>
            <person name="Hu G."/>
            <person name="Conover J."/>
            <person name="Carlson J."/>
            <person name="Shu S."/>
            <person name="Boston L."/>
            <person name="Williams M."/>
            <person name="Peterson D."/>
            <person name="Mcgee K."/>
            <person name="Jones D."/>
            <person name="Wendel J."/>
            <person name="Stelly D."/>
            <person name="Grimwood J."/>
            <person name="Schmutz J."/>
        </authorList>
    </citation>
    <scope>NUCLEOTIDE SEQUENCE [LARGE SCALE GENOMIC DNA]</scope>
    <source>
        <strain evidence="1">1808015.09</strain>
    </source>
</reference>
<accession>A0A5D2BL03</accession>
<organism evidence="1 2">
    <name type="scientific">Gossypium darwinii</name>
    <name type="common">Darwin's cotton</name>
    <name type="synonym">Gossypium barbadense var. darwinii</name>
    <dbReference type="NCBI Taxonomy" id="34276"/>
    <lineage>
        <taxon>Eukaryota</taxon>
        <taxon>Viridiplantae</taxon>
        <taxon>Streptophyta</taxon>
        <taxon>Embryophyta</taxon>
        <taxon>Tracheophyta</taxon>
        <taxon>Spermatophyta</taxon>
        <taxon>Magnoliopsida</taxon>
        <taxon>eudicotyledons</taxon>
        <taxon>Gunneridae</taxon>
        <taxon>Pentapetalae</taxon>
        <taxon>rosids</taxon>
        <taxon>malvids</taxon>
        <taxon>Malvales</taxon>
        <taxon>Malvaceae</taxon>
        <taxon>Malvoideae</taxon>
        <taxon>Gossypium</taxon>
    </lineage>
</organism>
<protein>
    <submittedName>
        <fullName evidence="1">Uncharacterized protein</fullName>
    </submittedName>
</protein>
<proteinExistence type="predicted"/>
<dbReference type="AlphaFoldDB" id="A0A5D2BL03"/>
<dbReference type="EMBL" id="CM017708">
    <property type="protein sequence ID" value="TYG56256.1"/>
    <property type="molecule type" value="Genomic_DNA"/>
</dbReference>
<keyword evidence="2" id="KW-1185">Reference proteome</keyword>
<evidence type="ECO:0000313" key="1">
    <source>
        <dbReference type="EMBL" id="TYG56256.1"/>
    </source>
</evidence>
<name>A0A5D2BL03_GOSDA</name>
<evidence type="ECO:0000313" key="2">
    <source>
        <dbReference type="Proteomes" id="UP000323506"/>
    </source>
</evidence>
<sequence>MGNEIKLQHFPNRPFISSPLLSLRRHLFSSLRQFNTQNDPTLYQVDGGRIVSHFPYSRYGLSHGDALSNFQILVRRR</sequence>
<dbReference type="Proteomes" id="UP000323506">
    <property type="component" value="Chromosome D08"/>
</dbReference>
<gene>
    <name evidence="1" type="ORF">ES288_D08G049600v1</name>
</gene>